<dbReference type="FunFam" id="2.40.70.10:FF:000115">
    <property type="entry name" value="Lysosomal aspartic protease"/>
    <property type="match status" value="1"/>
</dbReference>
<reference evidence="7 8" key="1">
    <citation type="journal article" date="2021" name="Elife">
        <title>Chloroplast acquisition without the gene transfer in kleptoplastic sea slugs, Plakobranchus ocellatus.</title>
        <authorList>
            <person name="Maeda T."/>
            <person name="Takahashi S."/>
            <person name="Yoshida T."/>
            <person name="Shimamura S."/>
            <person name="Takaki Y."/>
            <person name="Nagai Y."/>
            <person name="Toyoda A."/>
            <person name="Suzuki Y."/>
            <person name="Arimoto A."/>
            <person name="Ishii H."/>
            <person name="Satoh N."/>
            <person name="Nishiyama T."/>
            <person name="Hasebe M."/>
            <person name="Maruyama T."/>
            <person name="Minagawa J."/>
            <person name="Obokata J."/>
            <person name="Shigenobu S."/>
        </authorList>
    </citation>
    <scope>NUCLEOTIDE SEQUENCE [LARGE SCALE GENOMIC DNA]</scope>
</reference>
<evidence type="ECO:0000313" key="7">
    <source>
        <dbReference type="EMBL" id="GFN84852.1"/>
    </source>
</evidence>
<comment type="similarity">
    <text evidence="1">Belongs to the peptidase A1 family.</text>
</comment>
<dbReference type="AlphaFoldDB" id="A0AAV3YR71"/>
<dbReference type="PROSITE" id="PS51767">
    <property type="entry name" value="PEPTIDASE_A1"/>
    <property type="match status" value="1"/>
</dbReference>
<gene>
    <name evidence="7" type="ORF">PoB_001135800</name>
</gene>
<dbReference type="PANTHER" id="PTHR47966">
    <property type="entry name" value="BETA-SITE APP-CLEAVING ENZYME, ISOFORM A-RELATED"/>
    <property type="match status" value="1"/>
</dbReference>
<dbReference type="InterPro" id="IPR033121">
    <property type="entry name" value="PEPTIDASE_A1"/>
</dbReference>
<accession>A0AAV3YR71</accession>
<feature type="active site" evidence="5">
    <location>
        <position position="211"/>
    </location>
</feature>
<evidence type="ECO:0000256" key="2">
    <source>
        <dbReference type="ARBA" id="ARBA00022670"/>
    </source>
</evidence>
<proteinExistence type="inferred from homology"/>
<dbReference type="Proteomes" id="UP000735302">
    <property type="component" value="Unassembled WGS sequence"/>
</dbReference>
<comment type="caution">
    <text evidence="7">The sequence shown here is derived from an EMBL/GenBank/DDBJ whole genome shotgun (WGS) entry which is preliminary data.</text>
</comment>
<keyword evidence="4" id="KW-0378">Hydrolase</keyword>
<dbReference type="Gene3D" id="2.40.70.10">
    <property type="entry name" value="Acid Proteases"/>
    <property type="match status" value="2"/>
</dbReference>
<keyword evidence="8" id="KW-1185">Reference proteome</keyword>
<dbReference type="SUPFAM" id="SSF50630">
    <property type="entry name" value="Acid proteases"/>
    <property type="match status" value="1"/>
</dbReference>
<feature type="domain" description="Peptidase A1" evidence="6">
    <location>
        <begin position="3"/>
        <end position="325"/>
    </location>
</feature>
<dbReference type="InterPro" id="IPR001461">
    <property type="entry name" value="Aspartic_peptidase_A1"/>
</dbReference>
<dbReference type="InterPro" id="IPR021109">
    <property type="entry name" value="Peptidase_aspartic_dom_sf"/>
</dbReference>
<dbReference type="PRINTS" id="PR00792">
    <property type="entry name" value="PEPSIN"/>
</dbReference>
<feature type="non-terminal residue" evidence="7">
    <location>
        <position position="1"/>
    </location>
</feature>
<organism evidence="7 8">
    <name type="scientific">Plakobranchus ocellatus</name>
    <dbReference type="NCBI Taxonomy" id="259542"/>
    <lineage>
        <taxon>Eukaryota</taxon>
        <taxon>Metazoa</taxon>
        <taxon>Spiralia</taxon>
        <taxon>Lophotrochozoa</taxon>
        <taxon>Mollusca</taxon>
        <taxon>Gastropoda</taxon>
        <taxon>Heterobranchia</taxon>
        <taxon>Euthyneura</taxon>
        <taxon>Panpulmonata</taxon>
        <taxon>Sacoglossa</taxon>
        <taxon>Placobranchoidea</taxon>
        <taxon>Plakobranchidae</taxon>
        <taxon>Plakobranchus</taxon>
    </lineage>
</organism>
<protein>
    <submittedName>
        <fullName evidence="7">Cathepsin d</fullName>
    </submittedName>
</protein>
<dbReference type="EMBL" id="BLXT01001350">
    <property type="protein sequence ID" value="GFN84852.1"/>
    <property type="molecule type" value="Genomic_DNA"/>
</dbReference>
<name>A0AAV3YR71_9GAST</name>
<dbReference type="GO" id="GO:0004190">
    <property type="term" value="F:aspartic-type endopeptidase activity"/>
    <property type="evidence" value="ECO:0007669"/>
    <property type="project" value="UniProtKB-KW"/>
</dbReference>
<evidence type="ECO:0000259" key="6">
    <source>
        <dbReference type="PROSITE" id="PS51767"/>
    </source>
</evidence>
<sequence>KLYCGSMTIGTPGQEFYVAIDTKTPITWVPSIHSPSKPKFRFFTRTSKEYNNESSSTYTPNGKPFEVDYGPGQVSGYYSQDNMIIGGATIHNQVFGEAIIKPKMFADSINDGIFGMGFSGINAGEDVTIVDNMFSQGLLPAPVFSTYFNRYGSNGSDSMLTLGGTNSKYYTGDFTFIDLSRPDRWQFEIERIQVPMDHLVACWFKCQAVIDTSSSLIIGPSFDVDRMNKRLGAKPLERDPKLYTFERSQLDSLPNLEFIVNGQTLRMTGKDYANQIPGPHPNQYFSGIVGKNFKSEETPVWILGLSFLRTYYTQFDKGNRRIGFAKAATFPQKSFS</sequence>
<keyword evidence="2" id="KW-0645">Protease</keyword>
<evidence type="ECO:0000256" key="4">
    <source>
        <dbReference type="ARBA" id="ARBA00022801"/>
    </source>
</evidence>
<evidence type="ECO:0000256" key="3">
    <source>
        <dbReference type="ARBA" id="ARBA00022750"/>
    </source>
</evidence>
<keyword evidence="3" id="KW-0064">Aspartyl protease</keyword>
<evidence type="ECO:0000256" key="1">
    <source>
        <dbReference type="ARBA" id="ARBA00007447"/>
    </source>
</evidence>
<dbReference type="GO" id="GO:0006508">
    <property type="term" value="P:proteolysis"/>
    <property type="evidence" value="ECO:0007669"/>
    <property type="project" value="UniProtKB-KW"/>
</dbReference>
<evidence type="ECO:0000313" key="8">
    <source>
        <dbReference type="Proteomes" id="UP000735302"/>
    </source>
</evidence>
<dbReference type="Pfam" id="PF00026">
    <property type="entry name" value="Asp"/>
    <property type="match status" value="1"/>
</dbReference>
<feature type="active site" evidence="5">
    <location>
        <position position="21"/>
    </location>
</feature>
<evidence type="ECO:0000256" key="5">
    <source>
        <dbReference type="PIRSR" id="PIRSR601461-1"/>
    </source>
</evidence>